<keyword evidence="2" id="KW-1185">Reference proteome</keyword>
<gene>
    <name evidence="1" type="ORF">Pan54_51490</name>
</gene>
<dbReference type="OrthoDB" id="286132at2"/>
<dbReference type="AlphaFoldDB" id="A0A5C5XMJ7"/>
<evidence type="ECO:0000313" key="2">
    <source>
        <dbReference type="Proteomes" id="UP000316095"/>
    </source>
</evidence>
<accession>A0A5C5XMJ7</accession>
<dbReference type="EMBL" id="SJPG01000001">
    <property type="protein sequence ID" value="TWT64387.1"/>
    <property type="molecule type" value="Genomic_DNA"/>
</dbReference>
<proteinExistence type="predicted"/>
<name>A0A5C5XMJ7_9PLAN</name>
<reference evidence="1 2" key="1">
    <citation type="submission" date="2019-02" db="EMBL/GenBank/DDBJ databases">
        <title>Deep-cultivation of Planctomycetes and their phenomic and genomic characterization uncovers novel biology.</title>
        <authorList>
            <person name="Wiegand S."/>
            <person name="Jogler M."/>
            <person name="Boedeker C."/>
            <person name="Pinto D."/>
            <person name="Vollmers J."/>
            <person name="Rivas-Marin E."/>
            <person name="Kohn T."/>
            <person name="Peeters S.H."/>
            <person name="Heuer A."/>
            <person name="Rast P."/>
            <person name="Oberbeckmann S."/>
            <person name="Bunk B."/>
            <person name="Jeske O."/>
            <person name="Meyerdierks A."/>
            <person name="Storesund J.E."/>
            <person name="Kallscheuer N."/>
            <person name="Luecker S."/>
            <person name="Lage O.M."/>
            <person name="Pohl T."/>
            <person name="Merkel B.J."/>
            <person name="Hornburger P."/>
            <person name="Mueller R.-W."/>
            <person name="Bruemmer F."/>
            <person name="Labrenz M."/>
            <person name="Spormann A.M."/>
            <person name="Op Den Camp H."/>
            <person name="Overmann J."/>
            <person name="Amann R."/>
            <person name="Jetten M.S.M."/>
            <person name="Mascher T."/>
            <person name="Medema M.H."/>
            <person name="Devos D.P."/>
            <person name="Kaster A.-K."/>
            <person name="Ovreas L."/>
            <person name="Rohde M."/>
            <person name="Galperin M.Y."/>
            <person name="Jogler C."/>
        </authorList>
    </citation>
    <scope>NUCLEOTIDE SEQUENCE [LARGE SCALE GENOMIC DNA]</scope>
    <source>
        <strain evidence="1 2">Pan54</strain>
    </source>
</reference>
<evidence type="ECO:0000313" key="1">
    <source>
        <dbReference type="EMBL" id="TWT64387.1"/>
    </source>
</evidence>
<dbReference type="Proteomes" id="UP000316095">
    <property type="component" value="Unassembled WGS sequence"/>
</dbReference>
<dbReference type="RefSeq" id="WP_146506104.1">
    <property type="nucleotide sequence ID" value="NZ_SJPG01000001.1"/>
</dbReference>
<protein>
    <submittedName>
        <fullName evidence="1">Uncharacterized protein</fullName>
    </submittedName>
</protein>
<sequence>MTDPTEAIRRQQVVEINSDPTGREALECKHGKVWNTSELQEDFEVVGFLAPYVIARRKSDGQQGSLMFQGSPRFYFSFQPE</sequence>
<comment type="caution">
    <text evidence="1">The sequence shown here is derived from an EMBL/GenBank/DDBJ whole genome shotgun (WGS) entry which is preliminary data.</text>
</comment>
<organism evidence="1 2">
    <name type="scientific">Rubinisphaera italica</name>
    <dbReference type="NCBI Taxonomy" id="2527969"/>
    <lineage>
        <taxon>Bacteria</taxon>
        <taxon>Pseudomonadati</taxon>
        <taxon>Planctomycetota</taxon>
        <taxon>Planctomycetia</taxon>
        <taxon>Planctomycetales</taxon>
        <taxon>Planctomycetaceae</taxon>
        <taxon>Rubinisphaera</taxon>
    </lineage>
</organism>